<gene>
    <name evidence="1" type="ORF">A3K87_31670</name>
</gene>
<dbReference type="RefSeq" id="WP_081271603.1">
    <property type="nucleotide sequence ID" value="NZ_LVHG01000105.1"/>
</dbReference>
<dbReference type="Gene3D" id="3.40.50.1110">
    <property type="entry name" value="SGNH hydrolase"/>
    <property type="match status" value="1"/>
</dbReference>
<dbReference type="SUPFAM" id="SSF52266">
    <property type="entry name" value="SGNH hydrolase"/>
    <property type="match status" value="1"/>
</dbReference>
<proteinExistence type="predicted"/>
<dbReference type="GO" id="GO:0016788">
    <property type="term" value="F:hydrolase activity, acting on ester bonds"/>
    <property type="evidence" value="ECO:0007669"/>
    <property type="project" value="UniProtKB-ARBA"/>
</dbReference>
<evidence type="ECO:0000313" key="1">
    <source>
        <dbReference type="EMBL" id="OAK55385.1"/>
    </source>
</evidence>
<keyword evidence="1" id="KW-0131">Cell cycle</keyword>
<protein>
    <submittedName>
        <fullName evidence="1">Cell division protein FtsQ</fullName>
    </submittedName>
</protein>
<dbReference type="GO" id="GO:0051301">
    <property type="term" value="P:cell division"/>
    <property type="evidence" value="ECO:0007669"/>
    <property type="project" value="UniProtKB-KW"/>
</dbReference>
<organism evidence="1 2">
    <name type="scientific">Variovorax paradoxus</name>
    <dbReference type="NCBI Taxonomy" id="34073"/>
    <lineage>
        <taxon>Bacteria</taxon>
        <taxon>Pseudomonadati</taxon>
        <taxon>Pseudomonadota</taxon>
        <taxon>Betaproteobacteria</taxon>
        <taxon>Burkholderiales</taxon>
        <taxon>Comamonadaceae</taxon>
        <taxon>Variovorax</taxon>
    </lineage>
</organism>
<dbReference type="EMBL" id="LVHG01000105">
    <property type="protein sequence ID" value="OAK55385.1"/>
    <property type="molecule type" value="Genomic_DNA"/>
</dbReference>
<sequence length="225" mass="23704">MALAAAIAGLSILIIGDSHLSQPSYLMSSLHDDLQRQGAKVHSIGVCGVQPYDWTVSKPGSCGSAERIGNKPAVVSPGNRAKTTAVAQLIKAEHPDLVLIVLGDTMAAYRQADFPMNWVWQQVSALTGAISATGTKCAWVGPAWGQEGGQYGKTYARAETVSRFLATNVAPCTYIDSLEMSARGQWPTIDGQHFNASGYRAWGDAIAKAVARLPLAPAAAGTPRP</sequence>
<accession>A0AA91DGV0</accession>
<dbReference type="InterPro" id="IPR036514">
    <property type="entry name" value="SGNH_hydro_sf"/>
</dbReference>
<evidence type="ECO:0000313" key="2">
    <source>
        <dbReference type="Proteomes" id="UP000077852"/>
    </source>
</evidence>
<reference evidence="1 2" key="1">
    <citation type="submission" date="2016-03" db="EMBL/GenBank/DDBJ databases">
        <title>Genome sequence of Variovorax paradoxus KB5.</title>
        <authorList>
            <person name="Jeong H."/>
            <person name="Hong C.E."/>
            <person name="Jo S.H."/>
            <person name="Park J.M."/>
        </authorList>
    </citation>
    <scope>NUCLEOTIDE SEQUENCE [LARGE SCALE GENOMIC DNA]</scope>
    <source>
        <strain evidence="1 2">KB5</strain>
    </source>
</reference>
<dbReference type="Proteomes" id="UP000077852">
    <property type="component" value="Unassembled WGS sequence"/>
</dbReference>
<keyword evidence="1" id="KW-0132">Cell division</keyword>
<dbReference type="CDD" id="cd00229">
    <property type="entry name" value="SGNH_hydrolase"/>
    <property type="match status" value="1"/>
</dbReference>
<comment type="caution">
    <text evidence="1">The sequence shown here is derived from an EMBL/GenBank/DDBJ whole genome shotgun (WGS) entry which is preliminary data.</text>
</comment>
<name>A0AA91DGV0_VARPD</name>
<dbReference type="AlphaFoldDB" id="A0AA91DGV0"/>